<feature type="chain" id="PRO_5020499740" evidence="1">
    <location>
        <begin position="24"/>
        <end position="56"/>
    </location>
</feature>
<protein>
    <submittedName>
        <fullName evidence="2">Uncharacterized protein</fullName>
    </submittedName>
</protein>
<dbReference type="Proteomes" id="UP000292082">
    <property type="component" value="Unassembled WGS sequence"/>
</dbReference>
<accession>A0A4Q9Q6Y6</accession>
<evidence type="ECO:0000313" key="3">
    <source>
        <dbReference type="Proteomes" id="UP000292082"/>
    </source>
</evidence>
<evidence type="ECO:0000256" key="1">
    <source>
        <dbReference type="SAM" id="SignalP"/>
    </source>
</evidence>
<sequence length="56" mass="6615">MVSRVSGALRVGTFVFIFLGCWCCHSELCSCFCLHYYLQRYEQCSYGFYILDIRLL</sequence>
<dbReference type="EMBL" id="ML145090">
    <property type="protein sequence ID" value="TBU63267.1"/>
    <property type="molecule type" value="Genomic_DNA"/>
</dbReference>
<organism evidence="2 3">
    <name type="scientific">Dichomitus squalens</name>
    <dbReference type="NCBI Taxonomy" id="114155"/>
    <lineage>
        <taxon>Eukaryota</taxon>
        <taxon>Fungi</taxon>
        <taxon>Dikarya</taxon>
        <taxon>Basidiomycota</taxon>
        <taxon>Agaricomycotina</taxon>
        <taxon>Agaricomycetes</taxon>
        <taxon>Polyporales</taxon>
        <taxon>Polyporaceae</taxon>
        <taxon>Dichomitus</taxon>
    </lineage>
</organism>
<reference evidence="2 3" key="1">
    <citation type="submission" date="2019-01" db="EMBL/GenBank/DDBJ databases">
        <title>Draft genome sequences of three monokaryotic isolates of the white-rot basidiomycete fungus Dichomitus squalens.</title>
        <authorList>
            <consortium name="DOE Joint Genome Institute"/>
            <person name="Lopez S.C."/>
            <person name="Andreopoulos B."/>
            <person name="Pangilinan J."/>
            <person name="Lipzen A."/>
            <person name="Riley R."/>
            <person name="Ahrendt S."/>
            <person name="Ng V."/>
            <person name="Barry K."/>
            <person name="Daum C."/>
            <person name="Grigoriev I.V."/>
            <person name="Hilden K.S."/>
            <person name="Makela M.R."/>
            <person name="de Vries R.P."/>
        </authorList>
    </citation>
    <scope>NUCLEOTIDE SEQUENCE [LARGE SCALE GENOMIC DNA]</scope>
    <source>
        <strain evidence="2 3">CBS 464.89</strain>
    </source>
</reference>
<keyword evidence="3" id="KW-1185">Reference proteome</keyword>
<keyword evidence="1" id="KW-0732">Signal</keyword>
<evidence type="ECO:0000313" key="2">
    <source>
        <dbReference type="EMBL" id="TBU63267.1"/>
    </source>
</evidence>
<feature type="signal peptide" evidence="1">
    <location>
        <begin position="1"/>
        <end position="23"/>
    </location>
</feature>
<dbReference type="AlphaFoldDB" id="A0A4Q9Q6Y6"/>
<name>A0A4Q9Q6Y6_9APHY</name>
<proteinExistence type="predicted"/>
<gene>
    <name evidence="2" type="ORF">BD310DRAFT_917127</name>
</gene>
<dbReference type="PROSITE" id="PS51257">
    <property type="entry name" value="PROKAR_LIPOPROTEIN"/>
    <property type="match status" value="1"/>
</dbReference>